<proteinExistence type="predicted"/>
<reference evidence="2" key="1">
    <citation type="submission" date="2014-04" db="EMBL/GenBank/DDBJ databases">
        <title>Evolutionary Origins and Diversification of the Mycorrhizal Mutualists.</title>
        <authorList>
            <consortium name="DOE Joint Genome Institute"/>
            <consortium name="Mycorrhizal Genomics Consortium"/>
            <person name="Kohler A."/>
            <person name="Kuo A."/>
            <person name="Nagy L.G."/>
            <person name="Floudas D."/>
            <person name="Copeland A."/>
            <person name="Barry K.W."/>
            <person name="Cichocki N."/>
            <person name="Veneault-Fourrey C."/>
            <person name="LaButti K."/>
            <person name="Lindquist E.A."/>
            <person name="Lipzen A."/>
            <person name="Lundell T."/>
            <person name="Morin E."/>
            <person name="Murat C."/>
            <person name="Riley R."/>
            <person name="Ohm R."/>
            <person name="Sun H."/>
            <person name="Tunlid A."/>
            <person name="Henrissat B."/>
            <person name="Grigoriev I.V."/>
            <person name="Hibbett D.S."/>
            <person name="Martin F."/>
        </authorList>
    </citation>
    <scope>NUCLEOTIDE SEQUENCE [LARGE SCALE GENOMIC DNA]</scope>
    <source>
        <strain evidence="2">FD-334 SS-4</strain>
    </source>
</reference>
<dbReference type="Proteomes" id="UP000054270">
    <property type="component" value="Unassembled WGS sequence"/>
</dbReference>
<organism evidence="1 2">
    <name type="scientific">Hypholoma sublateritium (strain FD-334 SS-4)</name>
    <dbReference type="NCBI Taxonomy" id="945553"/>
    <lineage>
        <taxon>Eukaryota</taxon>
        <taxon>Fungi</taxon>
        <taxon>Dikarya</taxon>
        <taxon>Basidiomycota</taxon>
        <taxon>Agaricomycotina</taxon>
        <taxon>Agaricomycetes</taxon>
        <taxon>Agaricomycetidae</taxon>
        <taxon>Agaricales</taxon>
        <taxon>Agaricineae</taxon>
        <taxon>Strophariaceae</taxon>
        <taxon>Hypholoma</taxon>
    </lineage>
</organism>
<evidence type="ECO:0000313" key="2">
    <source>
        <dbReference type="Proteomes" id="UP000054270"/>
    </source>
</evidence>
<keyword evidence="2" id="KW-1185">Reference proteome</keyword>
<evidence type="ECO:0000313" key="1">
    <source>
        <dbReference type="EMBL" id="KJA23557.1"/>
    </source>
</evidence>
<dbReference type="EMBL" id="KN817542">
    <property type="protein sequence ID" value="KJA23557.1"/>
    <property type="molecule type" value="Genomic_DNA"/>
</dbReference>
<accession>A0A0D2L8K9</accession>
<name>A0A0D2L8K9_HYPSF</name>
<sequence length="78" mass="8729">MIWWIDPWVSALKLTGTVRTYRALQSRQGISGAHGPRPASHVRQETFPKLGCKCTDMHRGDITGVSRMTLEYRALGSS</sequence>
<dbReference type="AlphaFoldDB" id="A0A0D2L8K9"/>
<gene>
    <name evidence="1" type="ORF">HYPSUDRAFT_86673</name>
</gene>
<protein>
    <submittedName>
        <fullName evidence="1">Uncharacterized protein</fullName>
    </submittedName>
</protein>